<dbReference type="GO" id="GO:0004784">
    <property type="term" value="F:superoxide dismutase activity"/>
    <property type="evidence" value="ECO:0007669"/>
    <property type="project" value="UniProtKB-EC"/>
</dbReference>
<dbReference type="InterPro" id="IPR001424">
    <property type="entry name" value="SOD_Cu_Zn_dom"/>
</dbReference>
<keyword evidence="4" id="KW-0049">Antioxidant</keyword>
<protein>
    <recommendedName>
        <fullName evidence="8">Superoxide dismutase [Cu-Zn]</fullName>
        <ecNumber evidence="8">1.15.1.1</ecNumber>
    </recommendedName>
</protein>
<dbReference type="PROSITE" id="PS00087">
    <property type="entry name" value="SOD_CU_ZN_1"/>
    <property type="match status" value="1"/>
</dbReference>
<evidence type="ECO:0000313" key="10">
    <source>
        <dbReference type="EMBL" id="KAG5668343.1"/>
    </source>
</evidence>
<comment type="cofactor">
    <cofactor evidence="8">
        <name>Zn(2+)</name>
        <dbReference type="ChEBI" id="CHEBI:29105"/>
    </cofactor>
    <text evidence="8">Binds 1 zinc ion per subunit.</text>
</comment>
<evidence type="ECO:0000256" key="4">
    <source>
        <dbReference type="ARBA" id="ARBA00022862"/>
    </source>
</evidence>
<comment type="similarity">
    <text evidence="1 8">Belongs to the Cu-Zn superoxide dismutase family.</text>
</comment>
<dbReference type="FunFam" id="2.60.40.200:FF:000001">
    <property type="entry name" value="Superoxide dismutase [Cu-Zn]"/>
    <property type="match status" value="1"/>
</dbReference>
<dbReference type="InterPro" id="IPR018152">
    <property type="entry name" value="SOD_Cu/Zn_BS"/>
</dbReference>
<dbReference type="InterPro" id="IPR036423">
    <property type="entry name" value="SOD-like_Cu/Zn_dom_sf"/>
</dbReference>
<evidence type="ECO:0000256" key="5">
    <source>
        <dbReference type="ARBA" id="ARBA00023002"/>
    </source>
</evidence>
<evidence type="ECO:0000259" key="9">
    <source>
        <dbReference type="Pfam" id="PF00080"/>
    </source>
</evidence>
<gene>
    <name evidence="10" type="ORF">PVAND_016285</name>
</gene>
<reference evidence="10" key="1">
    <citation type="submission" date="2021-03" db="EMBL/GenBank/DDBJ databases">
        <title>Chromosome level genome of the anhydrobiotic midge Polypedilum vanderplanki.</title>
        <authorList>
            <person name="Yoshida Y."/>
            <person name="Kikawada T."/>
            <person name="Gusev O."/>
        </authorList>
    </citation>
    <scope>NUCLEOTIDE SEQUENCE</scope>
    <source>
        <strain evidence="10">NIAS01</strain>
        <tissue evidence="10">Whole body or cell culture</tissue>
    </source>
</reference>
<organism evidence="10 11">
    <name type="scientific">Polypedilum vanderplanki</name>
    <name type="common">Sleeping chironomid midge</name>
    <dbReference type="NCBI Taxonomy" id="319348"/>
    <lineage>
        <taxon>Eukaryota</taxon>
        <taxon>Metazoa</taxon>
        <taxon>Ecdysozoa</taxon>
        <taxon>Arthropoda</taxon>
        <taxon>Hexapoda</taxon>
        <taxon>Insecta</taxon>
        <taxon>Pterygota</taxon>
        <taxon>Neoptera</taxon>
        <taxon>Endopterygota</taxon>
        <taxon>Diptera</taxon>
        <taxon>Nematocera</taxon>
        <taxon>Chironomoidea</taxon>
        <taxon>Chironomidae</taxon>
        <taxon>Chironominae</taxon>
        <taxon>Polypedilum</taxon>
        <taxon>Polypedilum</taxon>
    </lineage>
</organism>
<proteinExistence type="inferred from homology"/>
<comment type="catalytic activity">
    <reaction evidence="7 8">
        <text>2 superoxide + 2 H(+) = H2O2 + O2</text>
        <dbReference type="Rhea" id="RHEA:20696"/>
        <dbReference type="ChEBI" id="CHEBI:15378"/>
        <dbReference type="ChEBI" id="CHEBI:15379"/>
        <dbReference type="ChEBI" id="CHEBI:16240"/>
        <dbReference type="ChEBI" id="CHEBI:18421"/>
        <dbReference type="EC" id="1.15.1.1"/>
    </reaction>
</comment>
<feature type="domain" description="Superoxide dismutase copper/zinc binding" evidence="9">
    <location>
        <begin position="28"/>
        <end position="162"/>
    </location>
</feature>
<evidence type="ECO:0000313" key="11">
    <source>
        <dbReference type="Proteomes" id="UP001107558"/>
    </source>
</evidence>
<comment type="caution">
    <text evidence="10">The sequence shown here is derived from an EMBL/GenBank/DDBJ whole genome shotgun (WGS) entry which is preliminary data.</text>
</comment>
<dbReference type="SUPFAM" id="SSF49329">
    <property type="entry name" value="Cu,Zn superoxide dismutase-like"/>
    <property type="match status" value="1"/>
</dbReference>
<dbReference type="CDD" id="cd00305">
    <property type="entry name" value="Cu-Zn_Superoxide_Dismutase"/>
    <property type="match status" value="1"/>
</dbReference>
<dbReference type="PROSITE" id="PS00332">
    <property type="entry name" value="SOD_CU_ZN_2"/>
    <property type="match status" value="1"/>
</dbReference>
<dbReference type="EC" id="1.15.1.1" evidence="8"/>
<dbReference type="EMBL" id="JADBJN010000004">
    <property type="protein sequence ID" value="KAG5668343.1"/>
    <property type="molecule type" value="Genomic_DNA"/>
</dbReference>
<keyword evidence="2 8" id="KW-0479">Metal-binding</keyword>
<comment type="function">
    <text evidence="8">Destroys radicals which are normally produced within the cells and which are toxic to biological systems.</text>
</comment>
<evidence type="ECO:0000256" key="3">
    <source>
        <dbReference type="ARBA" id="ARBA00022833"/>
    </source>
</evidence>
<accession>A0A9J6BFG1</accession>
<dbReference type="PRINTS" id="PR00068">
    <property type="entry name" value="CUZNDISMTASE"/>
</dbReference>
<keyword evidence="5 8" id="KW-0560">Oxidoreductase</keyword>
<evidence type="ECO:0000256" key="2">
    <source>
        <dbReference type="ARBA" id="ARBA00022723"/>
    </source>
</evidence>
<dbReference type="Pfam" id="PF00080">
    <property type="entry name" value="Sod_Cu"/>
    <property type="match status" value="1"/>
</dbReference>
<evidence type="ECO:0000256" key="6">
    <source>
        <dbReference type="ARBA" id="ARBA00023008"/>
    </source>
</evidence>
<evidence type="ECO:0000256" key="1">
    <source>
        <dbReference type="ARBA" id="ARBA00010457"/>
    </source>
</evidence>
<dbReference type="Gene3D" id="2.60.40.200">
    <property type="entry name" value="Superoxide dismutase, copper/zinc binding domain"/>
    <property type="match status" value="1"/>
</dbReference>
<dbReference type="OrthoDB" id="2015551at2759"/>
<keyword evidence="3 8" id="KW-0862">Zinc</keyword>
<dbReference type="Proteomes" id="UP001107558">
    <property type="component" value="Chromosome 4"/>
</dbReference>
<comment type="cofactor">
    <cofactor evidence="8">
        <name>Cu cation</name>
        <dbReference type="ChEBI" id="CHEBI:23378"/>
    </cofactor>
    <text evidence="8">Binds 1 copper ion per subunit.</text>
</comment>
<dbReference type="PANTHER" id="PTHR10003">
    <property type="entry name" value="SUPEROXIDE DISMUTASE CU-ZN -RELATED"/>
    <property type="match status" value="1"/>
</dbReference>
<name>A0A9J6BFG1_POLVA</name>
<keyword evidence="11" id="KW-1185">Reference proteome</keyword>
<sequence length="167" mass="17842">MDKLKKALDIEKDHPVTRAVCVMIGEAEGTCYFEQASKKGPVHITGEIKGLKPGLHGFHIHEYGDITNGCMSAGQHFNPYNKQHGGTLDDNRHVGDLGNIKAEENGIAKIDITDRMISLHGNSNIIGRTLVVHVNADDLGLGSNEQSKSDGNSGGRISCGVIGICKA</sequence>
<dbReference type="AlphaFoldDB" id="A0A9J6BFG1"/>
<keyword evidence="6 8" id="KW-0186">Copper</keyword>
<dbReference type="GO" id="GO:0005507">
    <property type="term" value="F:copper ion binding"/>
    <property type="evidence" value="ECO:0007669"/>
    <property type="project" value="InterPro"/>
</dbReference>
<evidence type="ECO:0000256" key="8">
    <source>
        <dbReference type="RuleBase" id="RU000393"/>
    </source>
</evidence>
<evidence type="ECO:0000256" key="7">
    <source>
        <dbReference type="ARBA" id="ARBA00049204"/>
    </source>
</evidence>
<dbReference type="InterPro" id="IPR024134">
    <property type="entry name" value="SOD_Cu/Zn_/chaperone"/>
</dbReference>